<protein>
    <recommendedName>
        <fullName evidence="4">Capsular biosynthesis protein</fullName>
    </recommendedName>
</protein>
<feature type="transmembrane region" description="Helical" evidence="1">
    <location>
        <begin position="438"/>
        <end position="456"/>
    </location>
</feature>
<proteinExistence type="predicted"/>
<evidence type="ECO:0000313" key="3">
    <source>
        <dbReference type="Proteomes" id="UP000838672"/>
    </source>
</evidence>
<evidence type="ECO:0000313" key="2">
    <source>
        <dbReference type="EMBL" id="CAH0534282.1"/>
    </source>
</evidence>
<sequence length="457" mass="52076">MNDMHSKWNGVCCLNHEKVSSQVTVFSVLCFFVLLFFQLVFGLFFESDFFSMLGGVHLFTICSFLISMPMAVRLDIVSIKIISIFYVLIGVSIQFLFYRVELGSDFGVSPVDADFYHSLALLSSQQMMLGGLNTILEHGDLGDFGFTFITMIVYKVPGDPVVNMKILNALIHFVSGILLLNISVLLNFDRLMQKLLFVIFVFNPAFVFFGASGLKEVLFSFFVIVAILLLYRAVVGGRFFDYLFSLLFIFILGFFRVPFPLFFLGGMSLLVFNNYTGKMRIIIKMLIPVILFVGVFFVFGVLSEEFERILGYNFNAIQSQRLGVESVGVVEYVALILSGIIGPVPSFDYDYQYSDHAFQIIQNYIKIILSIYFVVGCIQIIKCRMVLYYPLLMIYLFNQIILLITAATFDFRYVYPLLSIFCLITVVGMTNGLFCKKISYVVIFVTSILFVIAYNFR</sequence>
<keyword evidence="1" id="KW-0472">Membrane</keyword>
<feature type="transmembrane region" description="Helical" evidence="1">
    <location>
        <begin position="413"/>
        <end position="431"/>
    </location>
</feature>
<gene>
    <name evidence="2" type="ORF">VST7929_02198</name>
</gene>
<feature type="transmembrane region" description="Helical" evidence="1">
    <location>
        <begin position="195"/>
        <end position="211"/>
    </location>
</feature>
<name>A0ABM8ZVC6_9VIBR</name>
<accession>A0ABM8ZVC6</accession>
<dbReference type="Proteomes" id="UP000838672">
    <property type="component" value="Unassembled WGS sequence"/>
</dbReference>
<feature type="transmembrane region" description="Helical" evidence="1">
    <location>
        <begin position="166"/>
        <end position="188"/>
    </location>
</feature>
<feature type="transmembrane region" description="Helical" evidence="1">
    <location>
        <begin position="50"/>
        <end position="72"/>
    </location>
</feature>
<keyword evidence="1" id="KW-0812">Transmembrane</keyword>
<comment type="caution">
    <text evidence="2">The sequence shown here is derived from an EMBL/GenBank/DDBJ whole genome shotgun (WGS) entry which is preliminary data.</text>
</comment>
<keyword evidence="3" id="KW-1185">Reference proteome</keyword>
<feature type="transmembrane region" description="Helical" evidence="1">
    <location>
        <begin position="217"/>
        <end position="235"/>
    </location>
</feature>
<reference evidence="2" key="1">
    <citation type="submission" date="2021-11" db="EMBL/GenBank/DDBJ databases">
        <authorList>
            <person name="Rodrigo-Torres L."/>
            <person name="Arahal R. D."/>
            <person name="Lucena T."/>
        </authorList>
    </citation>
    <scope>NUCLEOTIDE SEQUENCE</scope>
    <source>
        <strain evidence="2">CECT 7929</strain>
    </source>
</reference>
<feature type="transmembrane region" description="Helical" evidence="1">
    <location>
        <begin position="388"/>
        <end position="407"/>
    </location>
</feature>
<evidence type="ECO:0000256" key="1">
    <source>
        <dbReference type="SAM" id="Phobius"/>
    </source>
</evidence>
<evidence type="ECO:0008006" key="4">
    <source>
        <dbReference type="Google" id="ProtNLM"/>
    </source>
</evidence>
<feature type="transmembrane region" description="Helical" evidence="1">
    <location>
        <begin position="79"/>
        <end position="98"/>
    </location>
</feature>
<feature type="transmembrane region" description="Helical" evidence="1">
    <location>
        <begin position="364"/>
        <end position="381"/>
    </location>
</feature>
<feature type="transmembrane region" description="Helical" evidence="1">
    <location>
        <begin position="23"/>
        <end position="44"/>
    </location>
</feature>
<keyword evidence="1" id="KW-1133">Transmembrane helix</keyword>
<feature type="transmembrane region" description="Helical" evidence="1">
    <location>
        <begin position="281"/>
        <end position="302"/>
    </location>
</feature>
<organism evidence="2 3">
    <name type="scientific">Vibrio stylophorae</name>
    <dbReference type="NCBI Taxonomy" id="659351"/>
    <lineage>
        <taxon>Bacteria</taxon>
        <taxon>Pseudomonadati</taxon>
        <taxon>Pseudomonadota</taxon>
        <taxon>Gammaproteobacteria</taxon>
        <taxon>Vibrionales</taxon>
        <taxon>Vibrionaceae</taxon>
        <taxon>Vibrio</taxon>
    </lineage>
</organism>
<dbReference type="RefSeq" id="WP_237466732.1">
    <property type="nucleotide sequence ID" value="NZ_CAKLDI010000001.1"/>
</dbReference>
<dbReference type="EMBL" id="CAKLDI010000001">
    <property type="protein sequence ID" value="CAH0534282.1"/>
    <property type="molecule type" value="Genomic_DNA"/>
</dbReference>
<feature type="transmembrane region" description="Helical" evidence="1">
    <location>
        <begin position="242"/>
        <end position="261"/>
    </location>
</feature>
<feature type="transmembrane region" description="Helical" evidence="1">
    <location>
        <begin position="322"/>
        <end position="344"/>
    </location>
</feature>